<feature type="domain" description="SusD-like N-terminal" evidence="8">
    <location>
        <begin position="24"/>
        <end position="221"/>
    </location>
</feature>
<dbReference type="InterPro" id="IPR012944">
    <property type="entry name" value="SusD_RagB_dom"/>
</dbReference>
<evidence type="ECO:0000256" key="3">
    <source>
        <dbReference type="ARBA" id="ARBA00022729"/>
    </source>
</evidence>
<comment type="similarity">
    <text evidence="2">Belongs to the SusD family.</text>
</comment>
<protein>
    <submittedName>
        <fullName evidence="9">RagB/SusD family nutrient uptake outer membrane protein</fullName>
    </submittedName>
</protein>
<evidence type="ECO:0000256" key="4">
    <source>
        <dbReference type="ARBA" id="ARBA00023136"/>
    </source>
</evidence>
<evidence type="ECO:0000256" key="6">
    <source>
        <dbReference type="SAM" id="SignalP"/>
    </source>
</evidence>
<evidence type="ECO:0000313" key="10">
    <source>
        <dbReference type="Proteomes" id="UP000278609"/>
    </source>
</evidence>
<dbReference type="PROSITE" id="PS51257">
    <property type="entry name" value="PROKAR_LIPOPROTEIN"/>
    <property type="match status" value="1"/>
</dbReference>
<keyword evidence="3 6" id="KW-0732">Signal</keyword>
<organism evidence="9 10">
    <name type="scientific">Tannerella forsythia</name>
    <name type="common">Bacteroides forsythus</name>
    <dbReference type="NCBI Taxonomy" id="28112"/>
    <lineage>
        <taxon>Bacteria</taxon>
        <taxon>Pseudomonadati</taxon>
        <taxon>Bacteroidota</taxon>
        <taxon>Bacteroidia</taxon>
        <taxon>Bacteroidales</taxon>
        <taxon>Tannerellaceae</taxon>
        <taxon>Tannerella</taxon>
    </lineage>
</organism>
<evidence type="ECO:0000256" key="5">
    <source>
        <dbReference type="ARBA" id="ARBA00023237"/>
    </source>
</evidence>
<dbReference type="InterPro" id="IPR033985">
    <property type="entry name" value="SusD-like_N"/>
</dbReference>
<accession>A0A3P1XU09</accession>
<dbReference type="RefSeq" id="WP_124751064.1">
    <property type="nucleotide sequence ID" value="NZ_RQYS01000014.1"/>
</dbReference>
<evidence type="ECO:0000259" key="7">
    <source>
        <dbReference type="Pfam" id="PF07980"/>
    </source>
</evidence>
<dbReference type="Proteomes" id="UP000278609">
    <property type="component" value="Unassembled WGS sequence"/>
</dbReference>
<dbReference type="InterPro" id="IPR011990">
    <property type="entry name" value="TPR-like_helical_dom_sf"/>
</dbReference>
<dbReference type="Pfam" id="PF07980">
    <property type="entry name" value="SusD_RagB"/>
    <property type="match status" value="1"/>
</dbReference>
<feature type="chain" id="PRO_5018170348" evidence="6">
    <location>
        <begin position="20"/>
        <end position="652"/>
    </location>
</feature>
<evidence type="ECO:0000256" key="2">
    <source>
        <dbReference type="ARBA" id="ARBA00006275"/>
    </source>
</evidence>
<dbReference type="Pfam" id="PF14322">
    <property type="entry name" value="SusD-like_3"/>
    <property type="match status" value="1"/>
</dbReference>
<comment type="subcellular location">
    <subcellularLocation>
        <location evidence="1">Cell outer membrane</location>
    </subcellularLocation>
</comment>
<sequence>MKKKSYLLYIVLIAAGAFSISCNDYLDRGPLSQVTPEVFFKSEADLEAYSITRYKFPSHSGWNAGTFIDDNHTDNQAGVHANNRWLPGEWRVEASGGAWNFDEIRNLNYFLEAVLPNWKAKKITGNEENIKHYIGEVYFLRAYSYFGKLKSFGDYPIIRRTFPDQKDLLIEASKRRPSHEVARFILSDLDSAIMLMKTGPFANKNRLSKEVAQLFKSRVALYEGTWLKHHKGTAQVPGGTGWPGAGKVDNFSIDIDGEIAFFLGQAMEAAKAVAERVKLVESNKVLTGVAALENPYFKMFGDLDMSGYSEVLLWRHYDAQFVGHHTMHYLNGGAASGYTRNFVESFLMENGLPIYAAGSGYKGDEDIADVLASRDHRLRLFTAAPEDTLVKDKGETLVAPYPDILDLPERRAVTGYNVKKGVYGFEAKFLKGENPTTTGCIIFRATEAYLNYIEAAYEKNGSLDQTASTYWKQLRRRAGLPEDYNVTISATDLAQEQDWGKYSAGKLIDKTLYNIRRERRCELMAEGMRLDDLRRWRALDQVKNYQIEGFKLWGTMQDKYVDKDNNKSKLITLPSDKPNVSRKENSMYLRPYQIVEANNKFYNGYNWTSAHYLSPIAFEHFVLTSPDGKAENSVIYQNPGWPLQAGGKPNGF</sequence>
<dbReference type="SUPFAM" id="SSF48452">
    <property type="entry name" value="TPR-like"/>
    <property type="match status" value="1"/>
</dbReference>
<dbReference type="EMBL" id="RQYS01000014">
    <property type="protein sequence ID" value="RRD62249.1"/>
    <property type="molecule type" value="Genomic_DNA"/>
</dbReference>
<keyword evidence="5" id="KW-0998">Cell outer membrane</keyword>
<dbReference type="OrthoDB" id="1031584at2"/>
<evidence type="ECO:0000256" key="1">
    <source>
        <dbReference type="ARBA" id="ARBA00004442"/>
    </source>
</evidence>
<name>A0A3P1XU09_TANFO</name>
<dbReference type="GO" id="GO:0009279">
    <property type="term" value="C:cell outer membrane"/>
    <property type="evidence" value="ECO:0007669"/>
    <property type="project" value="UniProtKB-SubCell"/>
</dbReference>
<dbReference type="Gene3D" id="1.25.40.390">
    <property type="match status" value="1"/>
</dbReference>
<dbReference type="AlphaFoldDB" id="A0A3P1XU09"/>
<evidence type="ECO:0000259" key="8">
    <source>
        <dbReference type="Pfam" id="PF14322"/>
    </source>
</evidence>
<reference evidence="9 10" key="1">
    <citation type="submission" date="2018-11" db="EMBL/GenBank/DDBJ databases">
        <title>Genomes From Bacteria Associated with the Canine Oral Cavity: a Test Case for Automated Genome-Based Taxonomic Assignment.</title>
        <authorList>
            <person name="Coil D.A."/>
            <person name="Jospin G."/>
            <person name="Darling A.E."/>
            <person name="Wallis C."/>
            <person name="Davis I.J."/>
            <person name="Harris S."/>
            <person name="Eisen J.A."/>
            <person name="Holcombe L.J."/>
            <person name="O'Flynn C."/>
        </authorList>
    </citation>
    <scope>NUCLEOTIDE SEQUENCE [LARGE SCALE GENOMIC DNA]</scope>
    <source>
        <strain evidence="9 10">OH2617_COT-023</strain>
    </source>
</reference>
<evidence type="ECO:0000313" key="9">
    <source>
        <dbReference type="EMBL" id="RRD62249.1"/>
    </source>
</evidence>
<proteinExistence type="inferred from homology"/>
<feature type="domain" description="RagB/SusD" evidence="7">
    <location>
        <begin position="329"/>
        <end position="641"/>
    </location>
</feature>
<feature type="signal peptide" evidence="6">
    <location>
        <begin position="1"/>
        <end position="19"/>
    </location>
</feature>
<comment type="caution">
    <text evidence="9">The sequence shown here is derived from an EMBL/GenBank/DDBJ whole genome shotgun (WGS) entry which is preliminary data.</text>
</comment>
<keyword evidence="4" id="KW-0472">Membrane</keyword>
<gene>
    <name evidence="9" type="ORF">EII40_04415</name>
</gene>